<dbReference type="InterPro" id="IPR007815">
    <property type="entry name" value="Emycin_Estase"/>
</dbReference>
<proteinExistence type="predicted"/>
<dbReference type="KEGG" id="emg:BBD33_09460"/>
<organism evidence="2 3">
    <name type="scientific">Elizabethkingia meningoseptica</name>
    <name type="common">Chryseobacterium meningosepticum</name>
    <dbReference type="NCBI Taxonomy" id="238"/>
    <lineage>
        <taxon>Bacteria</taxon>
        <taxon>Pseudomonadati</taxon>
        <taxon>Bacteroidota</taxon>
        <taxon>Flavobacteriia</taxon>
        <taxon>Flavobacteriales</taxon>
        <taxon>Weeksellaceae</taxon>
        <taxon>Elizabethkingia</taxon>
    </lineage>
</organism>
<dbReference type="PANTHER" id="PTHR31299">
    <property type="entry name" value="ESTERASE, PUTATIVE (AFU_ORTHOLOGUE AFUA_1G05850)-RELATED"/>
    <property type="match status" value="1"/>
</dbReference>
<dbReference type="EMBL" id="MPOG01000014">
    <property type="protein sequence ID" value="OOH94178.1"/>
    <property type="molecule type" value="Genomic_DNA"/>
</dbReference>
<name>A0A1V3TXP4_ELIME</name>
<evidence type="ECO:0000256" key="1">
    <source>
        <dbReference type="SAM" id="SignalP"/>
    </source>
</evidence>
<dbReference type="Gene3D" id="1.20.1440.30">
    <property type="entry name" value="Biosynthetic Protein domain"/>
    <property type="match status" value="1"/>
</dbReference>
<dbReference type="OrthoDB" id="9810066at2"/>
<dbReference type="eggNOG" id="COG2312">
    <property type="taxonomic scope" value="Bacteria"/>
</dbReference>
<dbReference type="GO" id="GO:0046677">
    <property type="term" value="P:response to antibiotic"/>
    <property type="evidence" value="ECO:0007669"/>
    <property type="project" value="InterPro"/>
</dbReference>
<accession>A0A1V3TXP4</accession>
<evidence type="ECO:0000313" key="2">
    <source>
        <dbReference type="EMBL" id="OOH94178.1"/>
    </source>
</evidence>
<reference evidence="2 3" key="1">
    <citation type="submission" date="2016-11" db="EMBL/GenBank/DDBJ databases">
        <title>Genome sequence and comparative genomic analysis of clinical strain Elizabethkingia meningoseptica 61421 PRCM.</title>
        <authorList>
            <person name="Wang M."/>
            <person name="Hu S."/>
            <person name="Cao L."/>
            <person name="Jiang T."/>
            <person name="Zhou Y."/>
            <person name="Ming D."/>
        </authorList>
    </citation>
    <scope>NUCLEOTIDE SEQUENCE [LARGE SCALE GENOMIC DNA]</scope>
    <source>
        <strain evidence="2 3">61421 PRCM</strain>
    </source>
</reference>
<dbReference type="Pfam" id="PF05139">
    <property type="entry name" value="Erythro_esteras"/>
    <property type="match status" value="1"/>
</dbReference>
<dbReference type="InterPro" id="IPR052036">
    <property type="entry name" value="Hydrolase/PRTase-associated"/>
</dbReference>
<dbReference type="SUPFAM" id="SSF159501">
    <property type="entry name" value="EreA/ChaN-like"/>
    <property type="match status" value="1"/>
</dbReference>
<feature type="chain" id="PRO_5010722320" evidence="1">
    <location>
        <begin position="20"/>
        <end position="421"/>
    </location>
</feature>
<sequence>MKKIFLVLSLLGSITAVNAQDNSVKSVELNINKDYSKAIKPIIKDISNNTIIGLGEGTHGTKEFNEIRAAISKNLITKQHFNIVCFEAAYGDIYFLNKAVNSNADLKTAMKQYMLSVWQTKEIEDFLLWVRAYNKKNKNQILLSGADFNFLSNSVNILKDELSNKSTVKTLIETLLSKARYQDEMWIKRNDKSFRVDMPSVIKNGTQGYELVLSIQEALKKENINISNEAVLALQNIKLGFTVMYEASKKNYEISRDQMMADMVIKTHQQYDNKKIIVIAHNGHIAFTFPFSEDLGMGGYLKKQFGEKYYSLATLTASGTYSATLDNTDTNDNKYLAYPLPAPLKDSWQNYFSGFKNENFYLNLRGNNENLKGNFTLALWGYFYLDPVKYEKNIYTEKISNLSNYFDGIIFLRKTNASEHL</sequence>
<dbReference type="STRING" id="238.BBD35_11820"/>
<dbReference type="RefSeq" id="WP_016199552.1">
    <property type="nucleotide sequence ID" value="NZ_CP014338.1"/>
</dbReference>
<keyword evidence="3" id="KW-1185">Reference proteome</keyword>
<dbReference type="PANTHER" id="PTHR31299:SF0">
    <property type="entry name" value="ESTERASE, PUTATIVE (AFU_ORTHOLOGUE AFUA_1G05850)-RELATED"/>
    <property type="match status" value="1"/>
</dbReference>
<dbReference type="GeneID" id="48542754"/>
<keyword evidence="1" id="KW-0732">Signal</keyword>
<protein>
    <submittedName>
        <fullName evidence="2">Erythromycin esterase</fullName>
    </submittedName>
</protein>
<dbReference type="Gene3D" id="3.40.1660.10">
    <property type="entry name" value="EreA-like (biosynthetic domain)"/>
    <property type="match status" value="1"/>
</dbReference>
<evidence type="ECO:0000313" key="3">
    <source>
        <dbReference type="Proteomes" id="UP000188947"/>
    </source>
</evidence>
<dbReference type="Proteomes" id="UP000188947">
    <property type="component" value="Unassembled WGS sequence"/>
</dbReference>
<dbReference type="Gene3D" id="3.30.1870.10">
    <property type="entry name" value="EreA-like, domain 2"/>
    <property type="match status" value="1"/>
</dbReference>
<feature type="signal peptide" evidence="1">
    <location>
        <begin position="1"/>
        <end position="19"/>
    </location>
</feature>
<comment type="caution">
    <text evidence="2">The sequence shown here is derived from an EMBL/GenBank/DDBJ whole genome shotgun (WGS) entry which is preliminary data.</text>
</comment>
<dbReference type="CDD" id="cd14728">
    <property type="entry name" value="Ere-like"/>
    <property type="match status" value="1"/>
</dbReference>
<dbReference type="AlphaFoldDB" id="A0A1V3TXP4"/>
<gene>
    <name evidence="2" type="ORF">BMF97_12500</name>
</gene>